<dbReference type="Pfam" id="PF03948">
    <property type="entry name" value="Ribosomal_L9_C"/>
    <property type="match status" value="1"/>
</dbReference>
<dbReference type="GO" id="GO:0019843">
    <property type="term" value="F:rRNA binding"/>
    <property type="evidence" value="ECO:0007669"/>
    <property type="project" value="UniProtKB-UniRule"/>
</dbReference>
<sequence length="149" mass="15880">MRVILLDKVNSLGGLGDVVNVKSGYARNFLIPKGKAVMATQTNVEKFEARSAEIKARAANQLFNAEVRAQKINSIEGIVITSKAGTEGKLFGSIGTRDIANAITAAGVDVTKNEVCLPKGVLRNTGEFKVDIQLYSGIFASINLKIVAE</sequence>
<comment type="caution">
    <text evidence="9">The sequence shown here is derived from an EMBL/GenBank/DDBJ whole genome shotgun (WGS) entry which is preliminary data.</text>
</comment>
<dbReference type="NCBIfam" id="TIGR00158">
    <property type="entry name" value="L9"/>
    <property type="match status" value="1"/>
</dbReference>
<protein>
    <recommendedName>
        <fullName evidence="6 7">Large ribosomal subunit protein bL9</fullName>
    </recommendedName>
</protein>
<evidence type="ECO:0000256" key="6">
    <source>
        <dbReference type="ARBA" id="ARBA00035292"/>
    </source>
</evidence>
<dbReference type="GO" id="GO:0005840">
    <property type="term" value="C:ribosome"/>
    <property type="evidence" value="ECO:0007669"/>
    <property type="project" value="UniProtKB-KW"/>
</dbReference>
<proteinExistence type="inferred from homology"/>
<dbReference type="HAMAP" id="MF_00503">
    <property type="entry name" value="Ribosomal_bL9"/>
    <property type="match status" value="1"/>
</dbReference>
<dbReference type="InterPro" id="IPR009027">
    <property type="entry name" value="Ribosomal_bL9/RNase_H1_N"/>
</dbReference>
<organism evidence="9 10">
    <name type="scientific">Candidatus Photodesmus blepharonis</name>
    <dbReference type="NCBI Taxonomy" id="1179155"/>
    <lineage>
        <taxon>Bacteria</taxon>
        <taxon>Pseudomonadati</taxon>
        <taxon>Pseudomonadota</taxon>
        <taxon>Gammaproteobacteria</taxon>
        <taxon>Vibrionales</taxon>
        <taxon>Vibrionaceae</taxon>
        <taxon>Candidatus Photodesmus</taxon>
    </lineage>
</organism>
<comment type="similarity">
    <text evidence="1 7">Belongs to the bacterial ribosomal protein bL9 family.</text>
</comment>
<dbReference type="InterPro" id="IPR000244">
    <property type="entry name" value="Ribosomal_bL9"/>
</dbReference>
<keyword evidence="4 7" id="KW-0689">Ribosomal protein</keyword>
<dbReference type="GO" id="GO:0006412">
    <property type="term" value="P:translation"/>
    <property type="evidence" value="ECO:0007669"/>
    <property type="project" value="UniProtKB-UniRule"/>
</dbReference>
<dbReference type="SUPFAM" id="SSF55658">
    <property type="entry name" value="L9 N-domain-like"/>
    <property type="match status" value="1"/>
</dbReference>
<evidence type="ECO:0000313" key="10">
    <source>
        <dbReference type="Proteomes" id="UP000053784"/>
    </source>
</evidence>
<evidence type="ECO:0000313" key="9">
    <source>
        <dbReference type="EMBL" id="KEY90963.1"/>
    </source>
</evidence>
<evidence type="ECO:0000256" key="5">
    <source>
        <dbReference type="ARBA" id="ARBA00023274"/>
    </source>
</evidence>
<keyword evidence="5 7" id="KW-0687">Ribonucleoprotein</keyword>
<dbReference type="RefSeq" id="WP_034414939.1">
    <property type="nucleotide sequence ID" value="NZ_JGVK01000029.1"/>
</dbReference>
<dbReference type="InterPro" id="IPR020594">
    <property type="entry name" value="Ribosomal_bL9_bac/chp"/>
</dbReference>
<dbReference type="PANTHER" id="PTHR21368">
    <property type="entry name" value="50S RIBOSOMAL PROTEIN L9"/>
    <property type="match status" value="1"/>
</dbReference>
<dbReference type="AlphaFoldDB" id="A0A084CMD4"/>
<dbReference type="eggNOG" id="COG0359">
    <property type="taxonomic scope" value="Bacteria"/>
</dbReference>
<dbReference type="Pfam" id="PF01281">
    <property type="entry name" value="Ribosomal_L9_N"/>
    <property type="match status" value="1"/>
</dbReference>
<dbReference type="Gene3D" id="3.40.5.10">
    <property type="entry name" value="Ribosomal protein L9, N-terminal domain"/>
    <property type="match status" value="1"/>
</dbReference>
<evidence type="ECO:0000256" key="1">
    <source>
        <dbReference type="ARBA" id="ARBA00010605"/>
    </source>
</evidence>
<reference evidence="9 10" key="1">
    <citation type="submission" date="2014-03" db="EMBL/GenBank/DDBJ databases">
        <title>Selection and divergence in the genomes of co-occurring obligate luminous symbionts with specific hosts.</title>
        <authorList>
            <person name="Hendry T.A."/>
            <person name="de Wet J.R."/>
            <person name="Dunlap P.V."/>
        </authorList>
    </citation>
    <scope>NUCLEOTIDE SEQUENCE [LARGE SCALE GENOMIC DNA]</scope>
    <source>
        <strain evidence="9 10">Ppalp.1</strain>
    </source>
</reference>
<dbReference type="InterPro" id="IPR020070">
    <property type="entry name" value="Ribosomal_bL9_N"/>
</dbReference>
<evidence type="ECO:0000259" key="8">
    <source>
        <dbReference type="PROSITE" id="PS00651"/>
    </source>
</evidence>
<evidence type="ECO:0000256" key="2">
    <source>
        <dbReference type="ARBA" id="ARBA00022730"/>
    </source>
</evidence>
<dbReference type="Gene3D" id="3.10.430.100">
    <property type="entry name" value="Ribosomal protein L9, C-terminal domain"/>
    <property type="match status" value="1"/>
</dbReference>
<dbReference type="PROSITE" id="PS00651">
    <property type="entry name" value="RIBOSOMAL_L9"/>
    <property type="match status" value="1"/>
</dbReference>
<keyword evidence="3 7" id="KW-0694">RNA-binding</keyword>
<dbReference type="InterPro" id="IPR020069">
    <property type="entry name" value="Ribosomal_bL9_C"/>
</dbReference>
<name>A0A084CMD4_9GAMM</name>
<dbReference type="InterPro" id="IPR036791">
    <property type="entry name" value="Ribosomal_bL9_C_sf"/>
</dbReference>
<gene>
    <name evidence="7 9" type="primary">rplI</name>
    <name evidence="9" type="ORF">CF67_06047</name>
</gene>
<evidence type="ECO:0000256" key="4">
    <source>
        <dbReference type="ARBA" id="ARBA00022980"/>
    </source>
</evidence>
<dbReference type="InterPro" id="IPR036935">
    <property type="entry name" value="Ribosomal_bL9_N_sf"/>
</dbReference>
<accession>A0A084CMD4</accession>
<feature type="domain" description="Ribosomal protein L9" evidence="8">
    <location>
        <begin position="13"/>
        <end position="40"/>
    </location>
</feature>
<keyword evidence="10" id="KW-1185">Reference proteome</keyword>
<dbReference type="GO" id="GO:0003735">
    <property type="term" value="F:structural constituent of ribosome"/>
    <property type="evidence" value="ECO:0007669"/>
    <property type="project" value="InterPro"/>
</dbReference>
<evidence type="ECO:0000256" key="3">
    <source>
        <dbReference type="ARBA" id="ARBA00022884"/>
    </source>
</evidence>
<keyword evidence="2 7" id="KW-0699">rRNA-binding</keyword>
<dbReference type="GO" id="GO:1990904">
    <property type="term" value="C:ribonucleoprotein complex"/>
    <property type="evidence" value="ECO:0007669"/>
    <property type="project" value="UniProtKB-KW"/>
</dbReference>
<comment type="function">
    <text evidence="7">Binds to the 23S rRNA.</text>
</comment>
<dbReference type="OrthoDB" id="9788336at2"/>
<evidence type="ECO:0000256" key="7">
    <source>
        <dbReference type="HAMAP-Rule" id="MF_00503"/>
    </source>
</evidence>
<dbReference type="SUPFAM" id="SSF55653">
    <property type="entry name" value="Ribosomal protein L9 C-domain"/>
    <property type="match status" value="1"/>
</dbReference>
<dbReference type="STRING" id="1179155.CF67_06047"/>
<dbReference type="EMBL" id="JGVK01000029">
    <property type="protein sequence ID" value="KEY90963.1"/>
    <property type="molecule type" value="Genomic_DNA"/>
</dbReference>
<dbReference type="Proteomes" id="UP000053784">
    <property type="component" value="Unassembled WGS sequence"/>
</dbReference>